<organism evidence="2 3">
    <name type="scientific">Solemya velesiana gill symbiont</name>
    <dbReference type="NCBI Taxonomy" id="1918948"/>
    <lineage>
        <taxon>Bacteria</taxon>
        <taxon>Pseudomonadati</taxon>
        <taxon>Pseudomonadota</taxon>
        <taxon>Gammaproteobacteria</taxon>
        <taxon>sulfur-oxidizing symbionts</taxon>
    </lineage>
</organism>
<dbReference type="EMBL" id="MPRJ01000107">
    <property type="protein sequence ID" value="OOZ34614.1"/>
    <property type="molecule type" value="Genomic_DNA"/>
</dbReference>
<protein>
    <recommendedName>
        <fullName evidence="1">Co-chaperone DjlA N-terminal domain-containing protein</fullName>
    </recommendedName>
</protein>
<feature type="domain" description="Co-chaperone DjlA N-terminal" evidence="1">
    <location>
        <begin position="31"/>
        <end position="146"/>
    </location>
</feature>
<dbReference type="RefSeq" id="WP_078488240.1">
    <property type="nucleotide sequence ID" value="NZ_MPRJ01000107.1"/>
</dbReference>
<comment type="caution">
    <text evidence="2">The sequence shown here is derived from an EMBL/GenBank/DDBJ whole genome shotgun (WGS) entry which is preliminary data.</text>
</comment>
<dbReference type="Gene3D" id="1.10.3680.10">
    <property type="entry name" value="TerB-like"/>
    <property type="match status" value="1"/>
</dbReference>
<dbReference type="OrthoDB" id="5294347at2"/>
<gene>
    <name evidence="2" type="ORF">BOW51_11995</name>
</gene>
<evidence type="ECO:0000313" key="2">
    <source>
        <dbReference type="EMBL" id="OOZ34614.1"/>
    </source>
</evidence>
<sequence length="155" mass="17918">MFKTLKELFDKRLQSELHDKSPQVAEHALRMATAALLVEISRSDNEFHLVERDTIQDILVRSYQLAVEEVQELITIAEAEVDASISLDQFTVLLDRDLIPDQKIAMLEKLWEVAYADGRIDKYEEYLVRKLADLLHVPHRGFIQAKLNVQSRSKS</sequence>
<name>A0A1T2KP14_9GAMM</name>
<dbReference type="SUPFAM" id="SSF158682">
    <property type="entry name" value="TerB-like"/>
    <property type="match status" value="1"/>
</dbReference>
<dbReference type="InterPro" id="IPR029024">
    <property type="entry name" value="TerB-like"/>
</dbReference>
<keyword evidence="3" id="KW-1185">Reference proteome</keyword>
<accession>A0A1T2KP14</accession>
<reference evidence="2 3" key="1">
    <citation type="submission" date="2016-11" db="EMBL/GenBank/DDBJ databases">
        <title>Mixed transmission modes and dynamic genome evolution in an obligate animal-bacterial symbiosis.</title>
        <authorList>
            <person name="Russell S.L."/>
            <person name="Corbett-Detig R.B."/>
            <person name="Cavanaugh C.M."/>
        </authorList>
    </citation>
    <scope>NUCLEOTIDE SEQUENCE [LARGE SCALE GENOMIC DNA]</scope>
    <source>
        <strain evidence="2">Se-Cadez</strain>
    </source>
</reference>
<dbReference type="Proteomes" id="UP000190896">
    <property type="component" value="Unassembled WGS sequence"/>
</dbReference>
<evidence type="ECO:0000313" key="3">
    <source>
        <dbReference type="Proteomes" id="UP000190896"/>
    </source>
</evidence>
<dbReference type="InterPro" id="IPR007791">
    <property type="entry name" value="DjlA_N"/>
</dbReference>
<dbReference type="AlphaFoldDB" id="A0A1T2KP14"/>
<evidence type="ECO:0000259" key="1">
    <source>
        <dbReference type="Pfam" id="PF05099"/>
    </source>
</evidence>
<dbReference type="Pfam" id="PF05099">
    <property type="entry name" value="TerB"/>
    <property type="match status" value="1"/>
</dbReference>
<dbReference type="CDD" id="cd07313">
    <property type="entry name" value="terB_like_2"/>
    <property type="match status" value="1"/>
</dbReference>
<proteinExistence type="predicted"/>